<comment type="subcellular location">
    <subcellularLocation>
        <location evidence="6">Cytoplasm</location>
    </subcellularLocation>
</comment>
<keyword evidence="6" id="KW-0694">RNA-binding</keyword>
<feature type="domain" description="RNase III" evidence="7">
    <location>
        <begin position="1"/>
        <end position="129"/>
    </location>
</feature>
<dbReference type="RefSeq" id="WP_079413402.1">
    <property type="nucleotide sequence ID" value="NZ_MZGW01000010.1"/>
</dbReference>
<keyword evidence="1 6" id="KW-0690">Ribosome biogenesis</keyword>
<keyword evidence="2 6" id="KW-0698">rRNA processing</keyword>
<evidence type="ECO:0000313" key="8">
    <source>
        <dbReference type="EMBL" id="OPJ54916.1"/>
    </source>
</evidence>
<keyword evidence="5 6" id="KW-0378">Hydrolase</keyword>
<comment type="subunit">
    <text evidence="6">Homodimer.</text>
</comment>
<keyword evidence="4 6" id="KW-0255">Endonuclease</keyword>
<keyword evidence="3 6" id="KW-0540">Nuclease</keyword>
<dbReference type="EMBL" id="MZGW01000010">
    <property type="protein sequence ID" value="OPJ54916.1"/>
    <property type="molecule type" value="Genomic_DNA"/>
</dbReference>
<gene>
    <name evidence="6 8" type="primary">mrnC</name>
    <name evidence="8" type="ORF">CLOTH_18810</name>
</gene>
<proteinExistence type="inferred from homology"/>
<keyword evidence="6" id="KW-0699">rRNA-binding</keyword>
<feature type="active site" evidence="6">
    <location>
        <position position="19"/>
    </location>
</feature>
<dbReference type="PANTHER" id="PTHR34276">
    <property type="entry name" value="MINI-RIBONUCLEASE 3"/>
    <property type="match status" value="1"/>
</dbReference>
<dbReference type="GO" id="GO:0005737">
    <property type="term" value="C:cytoplasm"/>
    <property type="evidence" value="ECO:0007669"/>
    <property type="project" value="UniProtKB-SubCell"/>
</dbReference>
<keyword evidence="9" id="KW-1185">Reference proteome</keyword>
<dbReference type="PANTHER" id="PTHR34276:SF1">
    <property type="entry name" value="MINI-RIBONUCLEASE 3"/>
    <property type="match status" value="1"/>
</dbReference>
<evidence type="ECO:0000256" key="5">
    <source>
        <dbReference type="ARBA" id="ARBA00022801"/>
    </source>
</evidence>
<dbReference type="HAMAP" id="MF_01468">
    <property type="entry name" value="RNase_Mini_III"/>
    <property type="match status" value="1"/>
</dbReference>
<dbReference type="GO" id="GO:0006364">
    <property type="term" value="P:rRNA processing"/>
    <property type="evidence" value="ECO:0007669"/>
    <property type="project" value="UniProtKB-UniRule"/>
</dbReference>
<keyword evidence="6" id="KW-0460">Magnesium</keyword>
<evidence type="ECO:0000256" key="6">
    <source>
        <dbReference type="HAMAP-Rule" id="MF_01468"/>
    </source>
</evidence>
<dbReference type="PIRSF" id="PIRSF005520">
    <property type="entry name" value="UCP005520"/>
    <property type="match status" value="1"/>
</dbReference>
<dbReference type="InterPro" id="IPR036389">
    <property type="entry name" value="RNase_III_sf"/>
</dbReference>
<dbReference type="SUPFAM" id="SSF69065">
    <property type="entry name" value="RNase III domain-like"/>
    <property type="match status" value="1"/>
</dbReference>
<organism evidence="8 9">
    <name type="scientific">Alkalithermobacter paradoxus</name>
    <dbReference type="NCBI Taxonomy" id="29349"/>
    <lineage>
        <taxon>Bacteria</taxon>
        <taxon>Bacillati</taxon>
        <taxon>Bacillota</taxon>
        <taxon>Clostridia</taxon>
        <taxon>Peptostreptococcales</taxon>
        <taxon>Tepidibacteraceae</taxon>
        <taxon>Alkalithermobacter</taxon>
    </lineage>
</organism>
<evidence type="ECO:0000256" key="3">
    <source>
        <dbReference type="ARBA" id="ARBA00022722"/>
    </source>
</evidence>
<sequence length="131" mass="15194">MEINNAGMRQPLVLAYMGDCIYELYVREYLINKYQNIKVNDLHKKAINFVKAKSQAMAIINIESELTEKEKSIVKRARNQKSNTVPKNADIIDYKYATAFEALIGYLHLNKENERMEHIINKAIEIIDNGM</sequence>
<comment type="similarity">
    <text evidence="6">Belongs to the MrnC RNase family.</text>
</comment>
<dbReference type="GO" id="GO:0004525">
    <property type="term" value="F:ribonuclease III activity"/>
    <property type="evidence" value="ECO:0007669"/>
    <property type="project" value="InterPro"/>
</dbReference>
<dbReference type="InterPro" id="IPR000999">
    <property type="entry name" value="RNase_III_dom"/>
</dbReference>
<comment type="caution">
    <text evidence="8">The sequence shown here is derived from an EMBL/GenBank/DDBJ whole genome shotgun (WGS) entry which is preliminary data.</text>
</comment>
<evidence type="ECO:0000256" key="4">
    <source>
        <dbReference type="ARBA" id="ARBA00022759"/>
    </source>
</evidence>
<dbReference type="Proteomes" id="UP000190140">
    <property type="component" value="Unassembled WGS sequence"/>
</dbReference>
<keyword evidence="6" id="KW-0963">Cytoplasm</keyword>
<dbReference type="Pfam" id="PF00636">
    <property type="entry name" value="Ribonuclease_3"/>
    <property type="match status" value="1"/>
</dbReference>
<comment type="function">
    <text evidence="6">Involved in correct processing of both the 5' and 3' ends of 23S rRNA precursor. Processes 30S rRNA precursor transcript even in absence of ribonuclease 3 (Rnc); Rnc processes 30S rRNA into smaller rRNA precursors.</text>
</comment>
<dbReference type="Gene3D" id="1.10.1520.10">
    <property type="entry name" value="Ribonuclease III domain"/>
    <property type="match status" value="1"/>
</dbReference>
<protein>
    <recommendedName>
        <fullName evidence="6">Mini-ribonuclease 3</fullName>
        <shortName evidence="6">Mini-3</shortName>
        <shortName evidence="6">Mini-RNase 3</shortName>
        <ecNumber evidence="6">3.1.26.-</ecNumber>
    </recommendedName>
    <alternativeName>
        <fullName evidence="6">Mini-RNase III</fullName>
        <shortName evidence="6">Mini-III</shortName>
    </alternativeName>
</protein>
<evidence type="ECO:0000313" key="9">
    <source>
        <dbReference type="Proteomes" id="UP000190140"/>
    </source>
</evidence>
<dbReference type="OrthoDB" id="46571at2"/>
<comment type="cofactor">
    <cofactor evidence="6">
        <name>Mg(2+)</name>
        <dbReference type="ChEBI" id="CHEBI:18420"/>
    </cofactor>
</comment>
<reference evidence="8 9" key="1">
    <citation type="submission" date="2017-03" db="EMBL/GenBank/DDBJ databases">
        <title>Genome sequence of Clostridium thermoalcaliphilum DSM 7309.</title>
        <authorList>
            <person name="Poehlein A."/>
            <person name="Daniel R."/>
        </authorList>
    </citation>
    <scope>NUCLEOTIDE SEQUENCE [LARGE SCALE GENOMIC DNA]</scope>
    <source>
        <strain evidence="8 9">DSM 7309</strain>
    </source>
</reference>
<evidence type="ECO:0000256" key="2">
    <source>
        <dbReference type="ARBA" id="ARBA00022552"/>
    </source>
</evidence>
<evidence type="ECO:0000256" key="1">
    <source>
        <dbReference type="ARBA" id="ARBA00022517"/>
    </source>
</evidence>
<dbReference type="EC" id="3.1.26.-" evidence="6"/>
<dbReference type="AlphaFoldDB" id="A0A1V4I4L5"/>
<dbReference type="CDD" id="cd00593">
    <property type="entry name" value="RIBOc"/>
    <property type="match status" value="1"/>
</dbReference>
<dbReference type="SMART" id="SM00535">
    <property type="entry name" value="RIBOc"/>
    <property type="match status" value="1"/>
</dbReference>
<dbReference type="GO" id="GO:0019843">
    <property type="term" value="F:rRNA binding"/>
    <property type="evidence" value="ECO:0007669"/>
    <property type="project" value="UniProtKB-UniRule"/>
</dbReference>
<accession>A0A1V4I4L5</accession>
<dbReference type="STRING" id="29349.CLOTH_18810"/>
<name>A0A1V4I4L5_9FIRM</name>
<dbReference type="InterPro" id="IPR008226">
    <property type="entry name" value="Mini3_fam"/>
</dbReference>
<evidence type="ECO:0000259" key="7">
    <source>
        <dbReference type="SMART" id="SM00535"/>
    </source>
</evidence>